<comment type="caution">
    <text evidence="2">The sequence shown here is derived from an EMBL/GenBank/DDBJ whole genome shotgun (WGS) entry which is preliminary data.</text>
</comment>
<feature type="compositionally biased region" description="Low complexity" evidence="1">
    <location>
        <begin position="466"/>
        <end position="492"/>
    </location>
</feature>
<protein>
    <submittedName>
        <fullName evidence="2">Uncharacterized protein</fullName>
    </submittedName>
</protein>
<feature type="compositionally biased region" description="Low complexity" evidence="1">
    <location>
        <begin position="433"/>
        <end position="442"/>
    </location>
</feature>
<feature type="compositionally biased region" description="Low complexity" evidence="1">
    <location>
        <begin position="351"/>
        <end position="363"/>
    </location>
</feature>
<dbReference type="AlphaFoldDB" id="A0A059JDQ1"/>
<feature type="compositionally biased region" description="Gly residues" evidence="1">
    <location>
        <begin position="443"/>
        <end position="465"/>
    </location>
</feature>
<dbReference type="OrthoDB" id="5401193at2759"/>
<evidence type="ECO:0000256" key="1">
    <source>
        <dbReference type="SAM" id="MobiDB-lite"/>
    </source>
</evidence>
<proteinExistence type="predicted"/>
<feature type="compositionally biased region" description="Polar residues" evidence="1">
    <location>
        <begin position="256"/>
        <end position="266"/>
    </location>
</feature>
<dbReference type="Proteomes" id="UP000024533">
    <property type="component" value="Unassembled WGS sequence"/>
</dbReference>
<evidence type="ECO:0000313" key="2">
    <source>
        <dbReference type="EMBL" id="KDB26021.1"/>
    </source>
</evidence>
<feature type="compositionally biased region" description="Low complexity" evidence="1">
    <location>
        <begin position="375"/>
        <end position="420"/>
    </location>
</feature>
<feature type="region of interest" description="Disordered" evidence="1">
    <location>
        <begin position="1"/>
        <end position="32"/>
    </location>
</feature>
<dbReference type="STRING" id="1215338.A0A059JDQ1"/>
<feature type="compositionally biased region" description="Low complexity" evidence="1">
    <location>
        <begin position="306"/>
        <end position="337"/>
    </location>
</feature>
<feature type="region of interest" description="Disordered" evidence="1">
    <location>
        <begin position="240"/>
        <end position="520"/>
    </location>
</feature>
<sequence>MAYYEPQGWQAPMRQASWEASAPPSRSGIDSHIYRNNSEATTWNELRLIQLVVGGMQALARPSRENPSPTPSPLNSMNDDANCDGLIHEEVERAIDNLSKSGKTFGGLPRRDSMPMMMGRPYDFTDPRAMGPMAPSRHHSIGDYDAMRPHSASNLQGFYAAQRFQGRPNETEQMIQAKRRLAAQRERELRNYHQEQQYNRSLLADISGDKSDRSMSPAAMTEESRRDLIARQHRALYGNDSALQTPSAGPGDDSHSQAAGTPTTGLPSAGRGASPRGVDPFLGGQPHADSQAQQATSGANVPCSVAPRTRSPPSTASPPSNTNPGSTTTTTTTTTTTYGGVFEPSQPPTSSPTGKGTTDSSPSRVGPIGSRPAQPHHQQQSQQPHQPQQQQQQQQQPPTNQSPNPSLSLRSTTPLPSPLSYGFSPNEDGGLGSSTTVAATSATGGGANNGSNGNNGSGNGTGTDAGAGSATQSSSAAATSRSASGNNSTSQSMKESSPTVGLGWGWRGKNQLGVQASVWG</sequence>
<reference evidence="2 3" key="1">
    <citation type="submission" date="2014-02" db="EMBL/GenBank/DDBJ databases">
        <title>The Genome Sequence of Trichophyton interdigitale MR816.</title>
        <authorList>
            <consortium name="The Broad Institute Genomics Platform"/>
            <person name="Cuomo C.A."/>
            <person name="White T.C."/>
            <person name="Graser Y."/>
            <person name="Martinez-Rossi N."/>
            <person name="Heitman J."/>
            <person name="Young S.K."/>
            <person name="Zeng Q."/>
            <person name="Gargeya S."/>
            <person name="Abouelleil A."/>
            <person name="Alvarado L."/>
            <person name="Chapman S.B."/>
            <person name="Gainer-Dewar J."/>
            <person name="Goldberg J."/>
            <person name="Griggs A."/>
            <person name="Gujja S."/>
            <person name="Hansen M."/>
            <person name="Howarth C."/>
            <person name="Imamovic A."/>
            <person name="Larimer J."/>
            <person name="Martinez D."/>
            <person name="Murphy C."/>
            <person name="Pearson M.D."/>
            <person name="Persinoti G."/>
            <person name="Poon T."/>
            <person name="Priest M."/>
            <person name="Roberts A.D."/>
            <person name="Saif S."/>
            <person name="Shea T.D."/>
            <person name="Sykes S.N."/>
            <person name="Wortman J."/>
            <person name="Nusbaum C."/>
            <person name="Birren B."/>
        </authorList>
    </citation>
    <scope>NUCLEOTIDE SEQUENCE [LARGE SCALE GENOMIC DNA]</scope>
    <source>
        <strain evidence="2 3">MR816</strain>
    </source>
</reference>
<dbReference type="OMA" id="YYDNQQW"/>
<organism evidence="2 3">
    <name type="scientific">Trichophyton interdigitale (strain MR816)</name>
    <dbReference type="NCBI Taxonomy" id="1215338"/>
    <lineage>
        <taxon>Eukaryota</taxon>
        <taxon>Fungi</taxon>
        <taxon>Dikarya</taxon>
        <taxon>Ascomycota</taxon>
        <taxon>Pezizomycotina</taxon>
        <taxon>Eurotiomycetes</taxon>
        <taxon>Eurotiomycetidae</taxon>
        <taxon>Onygenales</taxon>
        <taxon>Arthrodermataceae</taxon>
        <taxon>Trichophyton</taxon>
    </lineage>
</organism>
<dbReference type="EMBL" id="AOKY01000164">
    <property type="protein sequence ID" value="KDB26021.1"/>
    <property type="molecule type" value="Genomic_DNA"/>
</dbReference>
<dbReference type="HOGENOM" id="CLU_035426_0_0_1"/>
<feature type="compositionally biased region" description="Polar residues" evidence="1">
    <location>
        <begin position="288"/>
        <end position="299"/>
    </location>
</feature>
<name>A0A059JDQ1_TRIIM</name>
<keyword evidence="3" id="KW-1185">Reference proteome</keyword>
<accession>A0A059JDQ1</accession>
<feature type="region of interest" description="Disordered" evidence="1">
    <location>
        <begin position="192"/>
        <end position="224"/>
    </location>
</feature>
<gene>
    <name evidence="2" type="ORF">H109_02214</name>
</gene>
<evidence type="ECO:0000313" key="3">
    <source>
        <dbReference type="Proteomes" id="UP000024533"/>
    </source>
</evidence>